<evidence type="ECO:0000256" key="1">
    <source>
        <dbReference type="SAM" id="MobiDB-lite"/>
    </source>
</evidence>
<name>B6IXA5_RHOCS</name>
<dbReference type="Proteomes" id="UP000001591">
    <property type="component" value="Chromosome"/>
</dbReference>
<dbReference type="HOGENOM" id="CLU_2397623_0_0_5"/>
<organism evidence="2 3">
    <name type="scientific">Rhodospirillum centenum (strain ATCC 51521 / SW)</name>
    <dbReference type="NCBI Taxonomy" id="414684"/>
    <lineage>
        <taxon>Bacteria</taxon>
        <taxon>Pseudomonadati</taxon>
        <taxon>Pseudomonadota</taxon>
        <taxon>Alphaproteobacteria</taxon>
        <taxon>Rhodospirillales</taxon>
        <taxon>Rhodospirillaceae</taxon>
        <taxon>Rhodospirillum</taxon>
    </lineage>
</organism>
<protein>
    <submittedName>
        <fullName evidence="2">Uncharacterized protein</fullName>
    </submittedName>
</protein>
<feature type="region of interest" description="Disordered" evidence="1">
    <location>
        <begin position="1"/>
        <end position="93"/>
    </location>
</feature>
<accession>B6IXA5</accession>
<dbReference type="AlphaFoldDB" id="B6IXA5"/>
<dbReference type="EMBL" id="CP000613">
    <property type="protein sequence ID" value="ACJ00929.1"/>
    <property type="molecule type" value="Genomic_DNA"/>
</dbReference>
<sequence length="93" mass="10036">MQDGGPHLVPARSTCCPGQHERDPPGKSPDPPRSSHDPPFPRPRREVRPGNHGISWLRSAFGSKDASHRDAVSTLRTGAFNAHPDGTTQAPEV</sequence>
<evidence type="ECO:0000313" key="2">
    <source>
        <dbReference type="EMBL" id="ACJ00929.1"/>
    </source>
</evidence>
<gene>
    <name evidence="2" type="ordered locus">RC1_3576</name>
</gene>
<proteinExistence type="predicted"/>
<reference evidence="2 3" key="1">
    <citation type="journal article" date="2010" name="BMC Genomics">
        <title>Metabolic flexibility revealed in the genome of the cyst-forming alpha-1 proteobacterium Rhodospirillum centenum.</title>
        <authorList>
            <person name="Lu Y.K."/>
            <person name="Marden J."/>
            <person name="Han M."/>
            <person name="Swingley W.D."/>
            <person name="Mastrian S.D."/>
            <person name="Chowdhury S.R."/>
            <person name="Hao J."/>
            <person name="Helmy T."/>
            <person name="Kim S."/>
            <person name="Kurdoglu A.A."/>
            <person name="Matthies H.J."/>
            <person name="Rollo D."/>
            <person name="Stothard P."/>
            <person name="Blankenship R.E."/>
            <person name="Bauer C.E."/>
            <person name="Touchman J.W."/>
        </authorList>
    </citation>
    <scope>NUCLEOTIDE SEQUENCE [LARGE SCALE GENOMIC DNA]</scope>
    <source>
        <strain evidence="3">ATCC 51521 / SW</strain>
    </source>
</reference>
<evidence type="ECO:0000313" key="3">
    <source>
        <dbReference type="Proteomes" id="UP000001591"/>
    </source>
</evidence>
<keyword evidence="3" id="KW-1185">Reference proteome</keyword>
<dbReference type="KEGG" id="rce:RC1_3576"/>